<keyword evidence="4" id="KW-1185">Reference proteome</keyword>
<name>A0A1B3Z8V8_9SPHN</name>
<dbReference type="InterPro" id="IPR036282">
    <property type="entry name" value="Glutathione-S-Trfase_C_sf"/>
</dbReference>
<dbReference type="Pfam" id="PF14497">
    <property type="entry name" value="GST_C_3"/>
    <property type="match status" value="1"/>
</dbReference>
<evidence type="ECO:0000259" key="2">
    <source>
        <dbReference type="PROSITE" id="PS50405"/>
    </source>
</evidence>
<dbReference type="STRING" id="1560345.AWL63_07700"/>
<dbReference type="PROSITE" id="PS50405">
    <property type="entry name" value="GST_CTER"/>
    <property type="match status" value="1"/>
</dbReference>
<sequence>MSYRLWYWPEIQGRGEFVRLALEAGGIAYEDCARAQGAEALMANLASHAAGRGAFAPPYLETGDGIVSQVANILAYLGETHGIAPSGLADRQWLNGIQLTIADLVAEAHNVHHPVAMMDYYEDQKPEAARAAAQFRSERIPKFLGYFEAALGANPGDWLMGDAWSYGDTSLFQIVAGLRYMFPERMGAIERDYPKLIALHDRVAGLDGIKAYLASDRRIAFNTQGIFRHYPELDAA</sequence>
<dbReference type="KEGG" id="span:AWL63_07700"/>
<dbReference type="PANTHER" id="PTHR11571:SF263">
    <property type="entry name" value="GLUTATHIONE S-TRANSFERASE"/>
    <property type="match status" value="1"/>
</dbReference>
<dbReference type="GO" id="GO:0006749">
    <property type="term" value="P:glutathione metabolic process"/>
    <property type="evidence" value="ECO:0007669"/>
    <property type="project" value="TreeGrafter"/>
</dbReference>
<accession>A0A1B3Z8V8</accession>
<dbReference type="InterPro" id="IPR004045">
    <property type="entry name" value="Glutathione_S-Trfase_N"/>
</dbReference>
<dbReference type="Proteomes" id="UP000094256">
    <property type="component" value="Chromosome"/>
</dbReference>
<proteinExistence type="predicted"/>
<dbReference type="Gene3D" id="3.40.30.10">
    <property type="entry name" value="Glutaredoxin"/>
    <property type="match status" value="1"/>
</dbReference>
<protein>
    <submittedName>
        <fullName evidence="3">Glutathione S-transferase</fullName>
    </submittedName>
</protein>
<evidence type="ECO:0000313" key="4">
    <source>
        <dbReference type="Proteomes" id="UP000094256"/>
    </source>
</evidence>
<dbReference type="SUPFAM" id="SSF52833">
    <property type="entry name" value="Thioredoxin-like"/>
    <property type="match status" value="1"/>
</dbReference>
<evidence type="ECO:0000259" key="1">
    <source>
        <dbReference type="PROSITE" id="PS50404"/>
    </source>
</evidence>
<dbReference type="Gene3D" id="1.20.1050.10">
    <property type="match status" value="1"/>
</dbReference>
<dbReference type="EMBL" id="CP014168">
    <property type="protein sequence ID" value="AOH83866.1"/>
    <property type="molecule type" value="Genomic_DNA"/>
</dbReference>
<dbReference type="PROSITE" id="PS50404">
    <property type="entry name" value="GST_NTER"/>
    <property type="match status" value="1"/>
</dbReference>
<dbReference type="InterPro" id="IPR010987">
    <property type="entry name" value="Glutathione-S-Trfase_C-like"/>
</dbReference>
<dbReference type="RefSeq" id="WP_069204433.1">
    <property type="nucleotide sequence ID" value="NZ_CP014168.1"/>
</dbReference>
<dbReference type="CDD" id="cd03192">
    <property type="entry name" value="GST_C_Sigma_like"/>
    <property type="match status" value="1"/>
</dbReference>
<dbReference type="GO" id="GO:0004364">
    <property type="term" value="F:glutathione transferase activity"/>
    <property type="evidence" value="ECO:0007669"/>
    <property type="project" value="TreeGrafter"/>
</dbReference>
<gene>
    <name evidence="3" type="ORF">AWL63_07700</name>
</gene>
<evidence type="ECO:0000313" key="3">
    <source>
        <dbReference type="EMBL" id="AOH83866.1"/>
    </source>
</evidence>
<dbReference type="InterPro" id="IPR036249">
    <property type="entry name" value="Thioredoxin-like_sf"/>
</dbReference>
<dbReference type="AlphaFoldDB" id="A0A1B3Z8V8"/>
<dbReference type="InterPro" id="IPR004046">
    <property type="entry name" value="GST_C"/>
</dbReference>
<feature type="domain" description="GST N-terminal" evidence="1">
    <location>
        <begin position="1"/>
        <end position="85"/>
    </location>
</feature>
<feature type="domain" description="GST C-terminal" evidence="2">
    <location>
        <begin position="87"/>
        <end position="233"/>
    </location>
</feature>
<dbReference type="InterPro" id="IPR050213">
    <property type="entry name" value="GST_superfamily"/>
</dbReference>
<dbReference type="PANTHER" id="PTHR11571">
    <property type="entry name" value="GLUTATHIONE S-TRANSFERASE"/>
    <property type="match status" value="1"/>
</dbReference>
<dbReference type="SUPFAM" id="SSF47616">
    <property type="entry name" value="GST C-terminal domain-like"/>
    <property type="match status" value="1"/>
</dbReference>
<keyword evidence="3" id="KW-0808">Transferase</keyword>
<reference evidence="3 4" key="1">
    <citation type="submission" date="2016-01" db="EMBL/GenBank/DDBJ databases">
        <title>Complete genome and mega plasmid sequence of Sphingomonas panacis DCY99 elicits systemic resistance in rice to Xanthomonas oryzae.</title>
        <authorList>
            <person name="Kim Y.J."/>
            <person name="Yang D.C."/>
            <person name="Sing P."/>
        </authorList>
    </citation>
    <scope>NUCLEOTIDE SEQUENCE [LARGE SCALE GENOMIC DNA]</scope>
    <source>
        <strain evidence="3 4">DCY99</strain>
    </source>
</reference>
<dbReference type="OrthoDB" id="7203409at2"/>
<organism evidence="3 4">
    <name type="scientific">Sphingomonas panacis</name>
    <dbReference type="NCBI Taxonomy" id="1560345"/>
    <lineage>
        <taxon>Bacteria</taxon>
        <taxon>Pseudomonadati</taxon>
        <taxon>Pseudomonadota</taxon>
        <taxon>Alphaproteobacteria</taxon>
        <taxon>Sphingomonadales</taxon>
        <taxon>Sphingomonadaceae</taxon>
        <taxon>Sphingomonas</taxon>
    </lineage>
</organism>